<dbReference type="SUPFAM" id="SSF49265">
    <property type="entry name" value="Fibronectin type III"/>
    <property type="match status" value="1"/>
</dbReference>
<dbReference type="Gene3D" id="2.60.40.10">
    <property type="entry name" value="Immunoglobulins"/>
    <property type="match status" value="4"/>
</dbReference>
<dbReference type="InterPro" id="IPR013098">
    <property type="entry name" value="Ig_I-set"/>
</dbReference>
<protein>
    <submittedName>
        <fullName evidence="7">Uncharacterized protein</fullName>
    </submittedName>
</protein>
<dbReference type="SMART" id="SM00409">
    <property type="entry name" value="IG"/>
    <property type="match status" value="3"/>
</dbReference>
<dbReference type="GO" id="GO:0008046">
    <property type="term" value="F:axon guidance receptor activity"/>
    <property type="evidence" value="ECO:0007669"/>
    <property type="project" value="TreeGrafter"/>
</dbReference>
<keyword evidence="2" id="KW-0393">Immunoglobulin domain</keyword>
<keyword evidence="1" id="KW-0677">Repeat</keyword>
<dbReference type="GO" id="GO:0030424">
    <property type="term" value="C:axon"/>
    <property type="evidence" value="ECO:0007669"/>
    <property type="project" value="TreeGrafter"/>
</dbReference>
<organism evidence="7">
    <name type="scientific">Graphocephala atropunctata</name>
    <dbReference type="NCBI Taxonomy" id="36148"/>
    <lineage>
        <taxon>Eukaryota</taxon>
        <taxon>Metazoa</taxon>
        <taxon>Ecdysozoa</taxon>
        <taxon>Arthropoda</taxon>
        <taxon>Hexapoda</taxon>
        <taxon>Insecta</taxon>
        <taxon>Pterygota</taxon>
        <taxon>Neoptera</taxon>
        <taxon>Paraneoptera</taxon>
        <taxon>Hemiptera</taxon>
        <taxon>Auchenorrhyncha</taxon>
        <taxon>Membracoidea</taxon>
        <taxon>Cicadellidae</taxon>
        <taxon>Cicadellinae</taxon>
        <taxon>Cicadellini</taxon>
        <taxon>Graphocephala</taxon>
    </lineage>
</organism>
<feature type="domain" description="Ig-like" evidence="4">
    <location>
        <begin position="111"/>
        <end position="198"/>
    </location>
</feature>
<evidence type="ECO:0000313" key="7">
    <source>
        <dbReference type="EMBL" id="JAT13710.1"/>
    </source>
</evidence>
<feature type="domain" description="Ig-like" evidence="4">
    <location>
        <begin position="20"/>
        <end position="104"/>
    </location>
</feature>
<evidence type="ECO:0000256" key="1">
    <source>
        <dbReference type="ARBA" id="ARBA00022737"/>
    </source>
</evidence>
<dbReference type="AlphaFoldDB" id="A0A1B6KQK2"/>
<evidence type="ECO:0000259" key="4">
    <source>
        <dbReference type="PROSITE" id="PS50835"/>
    </source>
</evidence>
<dbReference type="GO" id="GO:0050808">
    <property type="term" value="P:synapse organization"/>
    <property type="evidence" value="ECO:0007669"/>
    <property type="project" value="TreeGrafter"/>
</dbReference>
<accession>A0A1B6KQK2</accession>
<dbReference type="GO" id="GO:0005886">
    <property type="term" value="C:plasma membrane"/>
    <property type="evidence" value="ECO:0007669"/>
    <property type="project" value="TreeGrafter"/>
</dbReference>
<evidence type="ECO:0000313" key="6">
    <source>
        <dbReference type="EMBL" id="JAT09712.1"/>
    </source>
</evidence>
<feature type="chain" id="PRO_5008586788" evidence="3">
    <location>
        <begin position="18"/>
        <end position="430"/>
    </location>
</feature>
<dbReference type="CDD" id="cd00063">
    <property type="entry name" value="FN3"/>
    <property type="match status" value="1"/>
</dbReference>
<reference evidence="7" key="1">
    <citation type="submission" date="2015-11" db="EMBL/GenBank/DDBJ databases">
        <title>De novo transcriptome assembly of four potential Pierce s Disease insect vectors from Arizona vineyards.</title>
        <authorList>
            <person name="Tassone E.E."/>
        </authorList>
    </citation>
    <scope>NUCLEOTIDE SEQUENCE</scope>
</reference>
<name>A0A1B6KQK2_9HEMI</name>
<dbReference type="InterPro" id="IPR013783">
    <property type="entry name" value="Ig-like_fold"/>
</dbReference>
<dbReference type="InterPro" id="IPR003599">
    <property type="entry name" value="Ig_sub"/>
</dbReference>
<dbReference type="EMBL" id="GEBQ01026267">
    <property type="protein sequence ID" value="JAT13710.1"/>
    <property type="molecule type" value="Transcribed_RNA"/>
</dbReference>
<feature type="domain" description="Fibronectin type-III" evidence="5">
    <location>
        <begin position="301"/>
        <end position="401"/>
    </location>
</feature>
<dbReference type="PANTHER" id="PTHR45080:SF27">
    <property type="entry name" value="NEURAL CELL ADHESION MOLECULE 1-LIKE"/>
    <property type="match status" value="1"/>
</dbReference>
<evidence type="ECO:0000256" key="3">
    <source>
        <dbReference type="SAM" id="SignalP"/>
    </source>
</evidence>
<dbReference type="SMART" id="SM00060">
    <property type="entry name" value="FN3"/>
    <property type="match status" value="1"/>
</dbReference>
<keyword evidence="3" id="KW-0732">Signal</keyword>
<evidence type="ECO:0000256" key="2">
    <source>
        <dbReference type="ARBA" id="ARBA00023319"/>
    </source>
</evidence>
<dbReference type="InterPro" id="IPR007110">
    <property type="entry name" value="Ig-like_dom"/>
</dbReference>
<feature type="signal peptide" evidence="3">
    <location>
        <begin position="1"/>
        <end position="17"/>
    </location>
</feature>
<dbReference type="InterPro" id="IPR003598">
    <property type="entry name" value="Ig_sub2"/>
</dbReference>
<dbReference type="PROSITE" id="PS50835">
    <property type="entry name" value="IG_LIKE"/>
    <property type="match status" value="3"/>
</dbReference>
<dbReference type="EMBL" id="GEBQ01030265">
    <property type="protein sequence ID" value="JAT09712.1"/>
    <property type="molecule type" value="Transcribed_RNA"/>
</dbReference>
<dbReference type="Pfam" id="PF13895">
    <property type="entry name" value="Ig_2"/>
    <property type="match status" value="1"/>
</dbReference>
<dbReference type="InterPro" id="IPR003961">
    <property type="entry name" value="FN3_dom"/>
</dbReference>
<dbReference type="InterPro" id="IPR036179">
    <property type="entry name" value="Ig-like_dom_sf"/>
</dbReference>
<dbReference type="PROSITE" id="PS50853">
    <property type="entry name" value="FN3"/>
    <property type="match status" value="1"/>
</dbReference>
<sequence length="430" mass="48629">MDWRMFLLLCFTGGVMTAKPFLRPAATSFDKFENDSYVISCLSSNNSTEKLTWTAPNKSPVPNIGRIHYENMGNRSMLLFDRIQYSDRGQYTCTSESKETAFVNLNVIKTPQFINTPKEHRVKEYQSTLIRCESNVDPKPQMSWEKNGKFVDVSGTKYVLESKGLKILNATRNDSGVFTCRAIQGGSDNSYIKSIEITLKVQHKPEWRDPMEGNVMVYGYVGGETNLTCAAIAEPEANYTWYRQNKEVKHLKYNSTEILEGDRSVLKLNIHDETVYGHYQCQARNKYGSISRIFELHKGEKPGPPTVVRVVKTEVHTAELKIASDVTDLVGYRVQFVVTLPGQEVSWEQPEYQDLAKTDNSHYVIRDLLENTSYTVRVAARSPAGLSDFTDFTHTLRTLKVGDMPTSEAAVTVCWLTALISSLTLLAIVH</sequence>
<dbReference type="GO" id="GO:0043025">
    <property type="term" value="C:neuronal cell body"/>
    <property type="evidence" value="ECO:0007669"/>
    <property type="project" value="TreeGrafter"/>
</dbReference>
<feature type="domain" description="Ig-like" evidence="4">
    <location>
        <begin position="222"/>
        <end position="291"/>
    </location>
</feature>
<dbReference type="GO" id="GO:0007156">
    <property type="term" value="P:homophilic cell adhesion via plasma membrane adhesion molecules"/>
    <property type="evidence" value="ECO:0007669"/>
    <property type="project" value="TreeGrafter"/>
</dbReference>
<proteinExistence type="predicted"/>
<dbReference type="SUPFAM" id="SSF48726">
    <property type="entry name" value="Immunoglobulin"/>
    <property type="match status" value="3"/>
</dbReference>
<dbReference type="Pfam" id="PF07679">
    <property type="entry name" value="I-set"/>
    <property type="match status" value="1"/>
</dbReference>
<dbReference type="PANTHER" id="PTHR45080">
    <property type="entry name" value="CONTACTIN 5"/>
    <property type="match status" value="1"/>
</dbReference>
<dbReference type="Pfam" id="PF13927">
    <property type="entry name" value="Ig_3"/>
    <property type="match status" value="1"/>
</dbReference>
<gene>
    <name evidence="6" type="ORF">g.42312</name>
    <name evidence="7" type="ORF">g.42313</name>
</gene>
<dbReference type="SMART" id="SM00408">
    <property type="entry name" value="IGc2"/>
    <property type="match status" value="3"/>
</dbReference>
<dbReference type="InterPro" id="IPR036116">
    <property type="entry name" value="FN3_sf"/>
</dbReference>
<evidence type="ECO:0000259" key="5">
    <source>
        <dbReference type="PROSITE" id="PS50853"/>
    </source>
</evidence>
<dbReference type="InterPro" id="IPR050958">
    <property type="entry name" value="Cell_Adh-Cytoskel_Orgn"/>
</dbReference>